<dbReference type="Gene3D" id="1.10.8.50">
    <property type="match status" value="1"/>
</dbReference>
<proteinExistence type="predicted"/>
<keyword evidence="1" id="KW-0175">Coiled coil</keyword>
<dbReference type="OrthoDB" id="9766163at2"/>
<dbReference type="RefSeq" id="WP_147295826.1">
    <property type="nucleotide sequence ID" value="NZ_NOJY02000029.1"/>
</dbReference>
<dbReference type="InterPro" id="IPR051608">
    <property type="entry name" value="RQC_Subunit_NEMF"/>
</dbReference>
<feature type="non-terminal residue" evidence="3">
    <location>
        <position position="1"/>
    </location>
</feature>
<evidence type="ECO:0000256" key="1">
    <source>
        <dbReference type="SAM" id="Coils"/>
    </source>
</evidence>
<protein>
    <submittedName>
        <fullName evidence="3">Fibronectin/fibrinogen-binding protein</fullName>
    </submittedName>
</protein>
<comment type="caution">
    <text evidence="3">The sequence shown here is derived from an EMBL/GenBank/DDBJ whole genome shotgun (WGS) entry which is preliminary data.</text>
</comment>
<organism evidence="3 4">
    <name type="scientific">Romboutsia weinsteinii</name>
    <dbReference type="NCBI Taxonomy" id="2020949"/>
    <lineage>
        <taxon>Bacteria</taxon>
        <taxon>Bacillati</taxon>
        <taxon>Bacillota</taxon>
        <taxon>Clostridia</taxon>
        <taxon>Peptostreptococcales</taxon>
        <taxon>Peptostreptococcaceae</taxon>
        <taxon>Romboutsia</taxon>
    </lineage>
</organism>
<feature type="coiled-coil region" evidence="1">
    <location>
        <begin position="178"/>
        <end position="205"/>
    </location>
</feature>
<dbReference type="Pfam" id="PF05670">
    <property type="entry name" value="NFACT-R_1"/>
    <property type="match status" value="1"/>
</dbReference>
<dbReference type="EMBL" id="NOJY02000029">
    <property type="protein sequence ID" value="RDY26326.1"/>
    <property type="molecule type" value="Genomic_DNA"/>
</dbReference>
<evidence type="ECO:0000313" key="3">
    <source>
        <dbReference type="EMBL" id="RDY26326.1"/>
    </source>
</evidence>
<dbReference type="AlphaFoldDB" id="A0A371J0Z3"/>
<dbReference type="GO" id="GO:1990112">
    <property type="term" value="C:RQC complex"/>
    <property type="evidence" value="ECO:0007669"/>
    <property type="project" value="TreeGrafter"/>
</dbReference>
<name>A0A371J0Z3_9FIRM</name>
<accession>A0A371J0Z3</accession>
<dbReference type="GO" id="GO:0072344">
    <property type="term" value="P:rescue of stalled ribosome"/>
    <property type="evidence" value="ECO:0007669"/>
    <property type="project" value="TreeGrafter"/>
</dbReference>
<dbReference type="InterPro" id="IPR010979">
    <property type="entry name" value="Ribosomal_uS13-like_H2TH"/>
</dbReference>
<dbReference type="Proteomes" id="UP000215694">
    <property type="component" value="Unassembled WGS sequence"/>
</dbReference>
<dbReference type="Pfam" id="PF05833">
    <property type="entry name" value="NFACT_N"/>
    <property type="match status" value="1"/>
</dbReference>
<feature type="domain" description="NFACT RNA-binding" evidence="2">
    <location>
        <begin position="333"/>
        <end position="427"/>
    </location>
</feature>
<reference evidence="3 4" key="1">
    <citation type="journal article" date="2017" name="Genome Announc.">
        <title>Draft Genome Sequence of Romboutsia weinsteinii sp. nov. Strain CCRI-19649(T) Isolated from Surface Water.</title>
        <authorList>
            <person name="Maheux A.F."/>
            <person name="Boudreau D.K."/>
            <person name="Berube E."/>
            <person name="Boissinot M."/>
            <person name="Cantin P."/>
            <person name="Raymond F."/>
            <person name="Corbeil J."/>
            <person name="Omar R.F."/>
            <person name="Bergeron M.G."/>
        </authorList>
    </citation>
    <scope>NUCLEOTIDE SEQUENCE [LARGE SCALE GENOMIC DNA]</scope>
    <source>
        <strain evidence="3 4">CCRI-19649</strain>
    </source>
</reference>
<dbReference type="SUPFAM" id="SSF46946">
    <property type="entry name" value="S13-like H2TH domain"/>
    <property type="match status" value="1"/>
</dbReference>
<evidence type="ECO:0000313" key="4">
    <source>
        <dbReference type="Proteomes" id="UP000215694"/>
    </source>
</evidence>
<keyword evidence="4" id="KW-1185">Reference proteome</keyword>
<dbReference type="InterPro" id="IPR008532">
    <property type="entry name" value="NFACT_RNA-bd"/>
</dbReference>
<dbReference type="GO" id="GO:0043023">
    <property type="term" value="F:ribosomal large subunit binding"/>
    <property type="evidence" value="ECO:0007669"/>
    <property type="project" value="TreeGrafter"/>
</dbReference>
<gene>
    <name evidence="3" type="ORF">CHL78_013795</name>
</gene>
<dbReference type="GO" id="GO:0000049">
    <property type="term" value="F:tRNA binding"/>
    <property type="evidence" value="ECO:0007669"/>
    <property type="project" value="TreeGrafter"/>
</dbReference>
<dbReference type="PANTHER" id="PTHR15239:SF6">
    <property type="entry name" value="RIBOSOME QUALITY CONTROL COMPLEX SUBUNIT NEMF"/>
    <property type="match status" value="1"/>
</dbReference>
<evidence type="ECO:0000259" key="2">
    <source>
        <dbReference type="Pfam" id="PF05670"/>
    </source>
</evidence>
<sequence>ASDNKIIDSAKRIPTSVSRVRQILPGHTYVLPPAQDKLNPLDNISKDDFINYLGGFDGPVSKSIYSKFLGVSPIISKEICFRSKINEKTLVSDLSDLEFSSLYSEFKNLFNSIRENNYSPSIVIDEKIDKVIDFSCVNLTLYNQLSYINKDSMSMILEDYYRTKDIKDRIHQRASDLKKSISIKLDRLYNKQQKQEEELIEAGNADKYKIKGELLTAYIYMIEKGMENIEVANFYSPDYENVTINLKKNLTPSENSQRYFKKYNKLKTAKKEITHQMSMNKEEIDYLENIILSIEHCENLAELQDIREELVKLGYAKSQGKAKAKKETTLTTKPHEFISSDGTKILVGKNNKQNDYLTLRIADYDDIWMHTKNIPGSHVIIKCAGKEVSDETVYEGAMLAAYFSKSKMSAQVPVDYTRKKNVKKPSGSKPGMVIYETNSTVYVTPTEEMVAQLKPK</sequence>
<dbReference type="PANTHER" id="PTHR15239">
    <property type="entry name" value="NUCLEAR EXPORT MEDIATOR FACTOR NEMF"/>
    <property type="match status" value="1"/>
</dbReference>